<dbReference type="AlphaFoldDB" id="E8R116"/>
<dbReference type="GO" id="GO:0016116">
    <property type="term" value="P:carotenoid metabolic process"/>
    <property type="evidence" value="ECO:0007669"/>
    <property type="project" value="InterPro"/>
</dbReference>
<name>E8R116_ISOPI</name>
<sequence>MDATTQATAATSAPPTPLGSPTLAVGQVEATLGGSSSLRSEESIRDLVIVGGGMGGLAAAALAARAGLSVTLCESHTGFGGCAGYFDRHDCVFDAGATALMGMGADEPLGATLGWTGLSFETVETPYRVIMPDRVFTARAGRDDWSEVVAKAIPIRVQAQRWFWKLQGAVGQRLFQAANGVPRLPVAQPADLWHTLGLLGPLGLASAATWALTVDDVLRLLGLKSVQPFRTLVAMLLQDTTQTGPESAPFANASAALQAYRFGLRRPKGGMRALAEGLATRAGELGADVRAATKVDRVEARDDGTFLVVTRRRHRIAARHVAFNLPLDLAAALLGRSLQGRLARDERRGRAEWSAFTGYLVFPREAVEDRAPLFHHVLRDYDAPIHDGNNVLISLSAPGDLGYAPAHLRVATLSTHTDPKVWAETTDRAAYDQRKAEMVERMRDAFRRALPEASERLVHAEFSTPRSWARYTRRTLGAVGGPPVRRGNSNFFAVPQDALGRNLWLVGDSVFPGQGTMAVVLSAIRLIERLTGRSWSQLRATPHNLAPAVV</sequence>
<dbReference type="Pfam" id="PF13450">
    <property type="entry name" value="NAD_binding_8"/>
    <property type="match status" value="1"/>
</dbReference>
<accession>E8R116</accession>
<dbReference type="RefSeq" id="WP_013565655.1">
    <property type="nucleotide sequence ID" value="NC_014962.1"/>
</dbReference>
<proteinExistence type="predicted"/>
<dbReference type="PANTHER" id="PTHR46313">
    <property type="match status" value="1"/>
</dbReference>
<dbReference type="InterPro" id="IPR036188">
    <property type="entry name" value="FAD/NAD-bd_sf"/>
</dbReference>
<dbReference type="InParanoid" id="E8R116"/>
<dbReference type="KEGG" id="ipa:Isop_2801"/>
<feature type="region of interest" description="Disordered" evidence="1">
    <location>
        <begin position="1"/>
        <end position="22"/>
    </location>
</feature>
<dbReference type="OrthoDB" id="9789960at2"/>
<evidence type="ECO:0000256" key="1">
    <source>
        <dbReference type="SAM" id="MobiDB-lite"/>
    </source>
</evidence>
<protein>
    <submittedName>
        <fullName evidence="2">FAD-dependent pyridine nucleotide-disulfide oxidoreductase</fullName>
    </submittedName>
</protein>
<dbReference type="SUPFAM" id="SSF51905">
    <property type="entry name" value="FAD/NAD(P)-binding domain"/>
    <property type="match status" value="1"/>
</dbReference>
<dbReference type="eggNOG" id="COG1233">
    <property type="taxonomic scope" value="Bacteria"/>
</dbReference>
<reference key="1">
    <citation type="submission" date="2010-11" db="EMBL/GenBank/DDBJ databases">
        <title>The complete sequence of chromosome of Isophaera pallida ATCC 43644.</title>
        <authorList>
            <consortium name="US DOE Joint Genome Institute (JGI-PGF)"/>
            <person name="Lucas S."/>
            <person name="Copeland A."/>
            <person name="Lapidus A."/>
            <person name="Bruce D."/>
            <person name="Goodwin L."/>
            <person name="Pitluck S."/>
            <person name="Kyrpides N."/>
            <person name="Mavromatis K."/>
            <person name="Pagani I."/>
            <person name="Ivanova N."/>
            <person name="Saunders E."/>
            <person name="Brettin T."/>
            <person name="Detter J.C."/>
            <person name="Han C."/>
            <person name="Tapia R."/>
            <person name="Land M."/>
            <person name="Hauser L."/>
            <person name="Markowitz V."/>
            <person name="Cheng J.-F."/>
            <person name="Hugenholtz P."/>
            <person name="Woyke T."/>
            <person name="Wu D."/>
            <person name="Eisen J.A."/>
        </authorList>
    </citation>
    <scope>NUCLEOTIDE SEQUENCE</scope>
    <source>
        <strain>ATCC 43644</strain>
    </source>
</reference>
<reference evidence="2 3" key="2">
    <citation type="journal article" date="2011" name="Stand. Genomic Sci.">
        <title>Complete genome sequence of Isosphaera pallida type strain (IS1B).</title>
        <authorList>
            <consortium name="US DOE Joint Genome Institute (JGI-PGF)"/>
            <person name="Goker M."/>
            <person name="Cleland D."/>
            <person name="Saunders E."/>
            <person name="Lapidus A."/>
            <person name="Nolan M."/>
            <person name="Lucas S."/>
            <person name="Hammon N."/>
            <person name="Deshpande S."/>
            <person name="Cheng J.F."/>
            <person name="Tapia R."/>
            <person name="Han C."/>
            <person name="Goodwin L."/>
            <person name="Pitluck S."/>
            <person name="Liolios K."/>
            <person name="Pagani I."/>
            <person name="Ivanova N."/>
            <person name="Mavromatis K."/>
            <person name="Pati A."/>
            <person name="Chen A."/>
            <person name="Palaniappan K."/>
            <person name="Land M."/>
            <person name="Hauser L."/>
            <person name="Chang Y.J."/>
            <person name="Jeffries C.D."/>
            <person name="Detter J.C."/>
            <person name="Beck B."/>
            <person name="Woyke T."/>
            <person name="Bristow J."/>
            <person name="Eisen J.A."/>
            <person name="Markowitz V."/>
            <person name="Hugenholtz P."/>
            <person name="Kyrpides N.C."/>
            <person name="Klenk H.P."/>
        </authorList>
    </citation>
    <scope>NUCLEOTIDE SEQUENCE [LARGE SCALE GENOMIC DNA]</scope>
    <source>
        <strain evidence="3">ATCC 43644 / DSM 9630 / IS1B</strain>
    </source>
</reference>
<gene>
    <name evidence="2" type="ordered locus">Isop_2801</name>
</gene>
<evidence type="ECO:0000313" key="3">
    <source>
        <dbReference type="Proteomes" id="UP000008631"/>
    </source>
</evidence>
<dbReference type="STRING" id="575540.Isop_2801"/>
<evidence type="ECO:0000313" key="2">
    <source>
        <dbReference type="EMBL" id="ADV63367.1"/>
    </source>
</evidence>
<dbReference type="EMBL" id="CP002353">
    <property type="protein sequence ID" value="ADV63367.1"/>
    <property type="molecule type" value="Genomic_DNA"/>
</dbReference>
<dbReference type="PANTHER" id="PTHR46313:SF3">
    <property type="entry name" value="PROLYCOPENE ISOMERASE, CHLOROPLASTIC"/>
    <property type="match status" value="1"/>
</dbReference>
<organism evidence="2 3">
    <name type="scientific">Isosphaera pallida (strain ATCC 43644 / DSM 9630 / IS1B)</name>
    <dbReference type="NCBI Taxonomy" id="575540"/>
    <lineage>
        <taxon>Bacteria</taxon>
        <taxon>Pseudomonadati</taxon>
        <taxon>Planctomycetota</taxon>
        <taxon>Planctomycetia</taxon>
        <taxon>Isosphaerales</taxon>
        <taxon>Isosphaeraceae</taxon>
        <taxon>Isosphaera</taxon>
    </lineage>
</organism>
<keyword evidence="3" id="KW-1185">Reference proteome</keyword>
<dbReference type="Gene3D" id="3.50.50.60">
    <property type="entry name" value="FAD/NAD(P)-binding domain"/>
    <property type="match status" value="2"/>
</dbReference>
<dbReference type="Proteomes" id="UP000008631">
    <property type="component" value="Chromosome"/>
</dbReference>
<dbReference type="InterPro" id="IPR045892">
    <property type="entry name" value="CrtISO-like"/>
</dbReference>
<dbReference type="HOGENOM" id="CLU_019722_4_2_0"/>